<dbReference type="SUPFAM" id="SSF56349">
    <property type="entry name" value="DNA breaking-rejoining enzymes"/>
    <property type="match status" value="1"/>
</dbReference>
<dbReference type="GO" id="GO:0015074">
    <property type="term" value="P:DNA integration"/>
    <property type="evidence" value="ECO:0007669"/>
    <property type="project" value="InterPro"/>
</dbReference>
<name>A0A2H9T8R6_9ZZZZ</name>
<gene>
    <name evidence="3" type="ORF">CI610_01359</name>
</gene>
<feature type="domain" description="Tyr recombinase" evidence="2">
    <location>
        <begin position="235"/>
        <end position="436"/>
    </location>
</feature>
<reference evidence="3" key="1">
    <citation type="journal article" date="2017" name="Appl. Environ. Microbiol.">
        <title>Molecular characterization of an Endozoicomonas-like organism causing infection in king scallop Pecten maximus L.</title>
        <authorList>
            <person name="Cano I."/>
            <person name="van Aerle R."/>
            <person name="Ross S."/>
            <person name="Verner-Jeffreys D.W."/>
            <person name="Paley R.K."/>
            <person name="Rimmer G."/>
            <person name="Ryder D."/>
            <person name="Hooper P."/>
            <person name="Stone D."/>
            <person name="Feist S.W."/>
        </authorList>
    </citation>
    <scope>NUCLEOTIDE SEQUENCE</scope>
</reference>
<dbReference type="InterPro" id="IPR002104">
    <property type="entry name" value="Integrase_catalytic"/>
</dbReference>
<organism evidence="3">
    <name type="scientific">invertebrate metagenome</name>
    <dbReference type="NCBI Taxonomy" id="1711999"/>
    <lineage>
        <taxon>unclassified sequences</taxon>
        <taxon>metagenomes</taxon>
        <taxon>organismal metagenomes</taxon>
    </lineage>
</organism>
<dbReference type="CDD" id="cd00796">
    <property type="entry name" value="INT_Rci_Hp1_C"/>
    <property type="match status" value="1"/>
</dbReference>
<evidence type="ECO:0000256" key="1">
    <source>
        <dbReference type="ARBA" id="ARBA00023172"/>
    </source>
</evidence>
<dbReference type="InterPro" id="IPR011010">
    <property type="entry name" value="DNA_brk_join_enz"/>
</dbReference>
<dbReference type="Pfam" id="PF00589">
    <property type="entry name" value="Phage_integrase"/>
    <property type="match status" value="1"/>
</dbReference>
<accession>A0A2H9T8R6</accession>
<keyword evidence="1" id="KW-0233">DNA recombination</keyword>
<proteinExistence type="predicted"/>
<dbReference type="Gene3D" id="1.10.443.10">
    <property type="entry name" value="Intergrase catalytic core"/>
    <property type="match status" value="1"/>
</dbReference>
<dbReference type="EMBL" id="NSIT01000055">
    <property type="protein sequence ID" value="PJE79645.1"/>
    <property type="molecule type" value="Genomic_DNA"/>
</dbReference>
<evidence type="ECO:0000313" key="3">
    <source>
        <dbReference type="EMBL" id="PJE79645.1"/>
    </source>
</evidence>
<sequence>MKSSRSNPWKRVKTANGWKYKFDFQDLTWNIQRTRATFNTAAECEEYLKVIIANSQKAMKGEKIIRTFGEALIRYLEETSDTKLSHVDDLSNAKAIRWPFLMNGEWMRLEDLNLDDSENGIVAGFKSYIIDLKKVVKRSYIKNKIFHLRKENNSLIWYEQPSPTEGDYPKPREMVTDILLLKKLESVKGRGPFSETTFSLRQTLVKTILNCAKNDWRWTDKELSSYINEAKPNKGIINYITTKQLDCLVEEADEMFGYLILGGAYIGWRQRNLIGLTWDRVVWEQVIENNGEKIFIPGYIFIPKRKDIQLIDNTKRSERMIRTKNGDSLETIITPRIKKLLQIMDGKRVKGSNVVFHNGYGEFWGEFKKRWNGVKKRASIPPSFRWHDLRHTWATDLINHGVNKDIIKAEQGWKDDKMVDRYAHILHKSRYKALENIEMQEY</sequence>
<comment type="caution">
    <text evidence="3">The sequence shown here is derived from an EMBL/GenBank/DDBJ whole genome shotgun (WGS) entry which is preliminary data.</text>
</comment>
<protein>
    <recommendedName>
        <fullName evidence="2">Tyr recombinase domain-containing protein</fullName>
    </recommendedName>
</protein>
<dbReference type="InterPro" id="IPR013762">
    <property type="entry name" value="Integrase-like_cat_sf"/>
</dbReference>
<dbReference type="GO" id="GO:0003677">
    <property type="term" value="F:DNA binding"/>
    <property type="evidence" value="ECO:0007669"/>
    <property type="project" value="InterPro"/>
</dbReference>
<dbReference type="AlphaFoldDB" id="A0A2H9T8R6"/>
<evidence type="ECO:0000259" key="2">
    <source>
        <dbReference type="PROSITE" id="PS51898"/>
    </source>
</evidence>
<dbReference type="GO" id="GO:0006310">
    <property type="term" value="P:DNA recombination"/>
    <property type="evidence" value="ECO:0007669"/>
    <property type="project" value="UniProtKB-KW"/>
</dbReference>
<dbReference type="PROSITE" id="PS51898">
    <property type="entry name" value="TYR_RECOMBINASE"/>
    <property type="match status" value="1"/>
</dbReference>